<keyword evidence="2 5" id="KW-0808">Transferase</keyword>
<evidence type="ECO:0000256" key="3">
    <source>
        <dbReference type="ARBA" id="ARBA00023027"/>
    </source>
</evidence>
<keyword evidence="3" id="KW-0520">NAD</keyword>
<dbReference type="GO" id="GO:0006388">
    <property type="term" value="P:tRNA splicing, via endonucleolytic cleavage and ligation"/>
    <property type="evidence" value="ECO:0007669"/>
    <property type="project" value="TreeGrafter"/>
</dbReference>
<dbReference type="Pfam" id="PF01885">
    <property type="entry name" value="PTS_2-RNA"/>
    <property type="match status" value="1"/>
</dbReference>
<name>A0AAN7YA82_9EURO</name>
<keyword evidence="6" id="KW-1185">Reference proteome</keyword>
<feature type="region of interest" description="Disordered" evidence="4">
    <location>
        <begin position="1"/>
        <end position="59"/>
    </location>
</feature>
<comment type="caution">
    <text evidence="5">The sequence shown here is derived from an EMBL/GenBank/DDBJ whole genome shotgun (WGS) entry which is preliminary data.</text>
</comment>
<gene>
    <name evidence="5" type="primary">TPT1</name>
    <name evidence="5" type="ORF">LTR05_001108</name>
</gene>
<dbReference type="AlphaFoldDB" id="A0AAN7YA82"/>
<dbReference type="SUPFAM" id="SSF56399">
    <property type="entry name" value="ADP-ribosylation"/>
    <property type="match status" value="1"/>
</dbReference>
<dbReference type="EMBL" id="JAVRRJ010000001">
    <property type="protein sequence ID" value="KAK5090930.1"/>
    <property type="molecule type" value="Genomic_DNA"/>
</dbReference>
<dbReference type="InterPro" id="IPR002745">
    <property type="entry name" value="Ptrans_KptA/Tpt1"/>
</dbReference>
<dbReference type="InterPro" id="IPR042081">
    <property type="entry name" value="RNA_2'-PTrans_C"/>
</dbReference>
<dbReference type="GO" id="GO:0000215">
    <property type="term" value="F:tRNA 2'-phosphotransferase activity"/>
    <property type="evidence" value="ECO:0007669"/>
    <property type="project" value="UniProtKB-EC"/>
</dbReference>
<organism evidence="5 6">
    <name type="scientific">Lithohypha guttulata</name>
    <dbReference type="NCBI Taxonomy" id="1690604"/>
    <lineage>
        <taxon>Eukaryota</taxon>
        <taxon>Fungi</taxon>
        <taxon>Dikarya</taxon>
        <taxon>Ascomycota</taxon>
        <taxon>Pezizomycotina</taxon>
        <taxon>Eurotiomycetes</taxon>
        <taxon>Chaetothyriomycetidae</taxon>
        <taxon>Chaetothyriales</taxon>
        <taxon>Trichomeriaceae</taxon>
        <taxon>Lithohypha</taxon>
    </lineage>
</organism>
<feature type="region of interest" description="Disordered" evidence="4">
    <location>
        <begin position="362"/>
        <end position="388"/>
    </location>
</feature>
<proteinExistence type="inferred from homology"/>
<dbReference type="PANTHER" id="PTHR12684:SF2">
    <property type="entry name" value="TRNA 2'-PHOSPHOTRANSFERASE 1"/>
    <property type="match status" value="1"/>
</dbReference>
<protein>
    <submittedName>
        <fullName evidence="5">tRNA 2'-phosphotransferase</fullName>
        <ecNumber evidence="5">2.7.1.160</ecNumber>
    </submittedName>
</protein>
<dbReference type="EC" id="2.7.1.160" evidence="5"/>
<comment type="similarity">
    <text evidence="1">Belongs to the KptA/TPT1 family.</text>
</comment>
<feature type="region of interest" description="Disordered" evidence="4">
    <location>
        <begin position="64"/>
        <end position="83"/>
    </location>
</feature>
<dbReference type="Proteomes" id="UP001309876">
    <property type="component" value="Unassembled WGS sequence"/>
</dbReference>
<dbReference type="Gene3D" id="3.20.170.30">
    <property type="match status" value="1"/>
</dbReference>
<sequence>MTESVAQGHEQTVKEVQIQPSTTIKDLVSTGQAQSTTSEASTSRAQTNEANGNVNDSHDDLETDAEAQRAESETAQAISHYRNAKPTPPAFEFLIRAVQGHSIQTVASDTSLLKPITLDDPSSIPDTCVHGTFYGAWNDILRSGGLKPMGRNHVHFAAGPSLNEIGVTEDASATQEASDKVISGMRRDAQLLIYIDLKRCLQDVKEKGIEMLWWRSENEVILTEGVEASLVTDVSESTAPGVEGGSIPTTEVLGSTQEGTTDEELQARARGTVKTFDLVLEPGQIPQIARHEPCEHTADPGGDPTDSRSKGKKQHHGGKGKHAQAASQSKLVPLRYWKVVVDVKGEHGVIWRQGEGVVKQLPDELLRKGTPKSFRGRGGRGRGRGRRV</sequence>
<feature type="compositionally biased region" description="Low complexity" evidence="4">
    <location>
        <begin position="29"/>
        <end position="47"/>
    </location>
</feature>
<evidence type="ECO:0000256" key="2">
    <source>
        <dbReference type="ARBA" id="ARBA00022679"/>
    </source>
</evidence>
<accession>A0AAN7YA82</accession>
<evidence type="ECO:0000313" key="6">
    <source>
        <dbReference type="Proteomes" id="UP001309876"/>
    </source>
</evidence>
<evidence type="ECO:0000256" key="4">
    <source>
        <dbReference type="SAM" id="MobiDB-lite"/>
    </source>
</evidence>
<feature type="region of interest" description="Disordered" evidence="4">
    <location>
        <begin position="287"/>
        <end position="327"/>
    </location>
</feature>
<feature type="compositionally biased region" description="Basic residues" evidence="4">
    <location>
        <begin position="310"/>
        <end position="322"/>
    </location>
</feature>
<evidence type="ECO:0000256" key="1">
    <source>
        <dbReference type="ARBA" id="ARBA00009836"/>
    </source>
</evidence>
<evidence type="ECO:0000313" key="5">
    <source>
        <dbReference type="EMBL" id="KAK5090930.1"/>
    </source>
</evidence>
<reference evidence="5 6" key="1">
    <citation type="submission" date="2023-08" db="EMBL/GenBank/DDBJ databases">
        <title>Black Yeasts Isolated from many extreme environments.</title>
        <authorList>
            <person name="Coleine C."/>
            <person name="Stajich J.E."/>
            <person name="Selbmann L."/>
        </authorList>
    </citation>
    <scope>NUCLEOTIDE SEQUENCE [LARGE SCALE GENOMIC DNA]</scope>
    <source>
        <strain evidence="5 6">CCFEE 5910</strain>
    </source>
</reference>
<feature type="compositionally biased region" description="Polar residues" evidence="4">
    <location>
        <begin position="247"/>
        <end position="259"/>
    </location>
</feature>
<feature type="region of interest" description="Disordered" evidence="4">
    <location>
        <begin position="236"/>
        <end position="264"/>
    </location>
</feature>
<feature type="compositionally biased region" description="Basic and acidic residues" evidence="4">
    <location>
        <begin position="289"/>
        <end position="298"/>
    </location>
</feature>
<dbReference type="PANTHER" id="PTHR12684">
    <property type="entry name" value="PUTATIVE PHOSPHOTRANSFERASE"/>
    <property type="match status" value="1"/>
</dbReference>
<feature type="compositionally biased region" description="Basic residues" evidence="4">
    <location>
        <begin position="374"/>
        <end position="388"/>
    </location>
</feature>